<dbReference type="OrthoDB" id="7096837at2"/>
<dbReference type="Proteomes" id="UP000274358">
    <property type="component" value="Unassembled WGS sequence"/>
</dbReference>
<evidence type="ECO:0000313" key="2">
    <source>
        <dbReference type="EMBL" id="RUL75277.1"/>
    </source>
</evidence>
<evidence type="ECO:0000313" key="3">
    <source>
        <dbReference type="Proteomes" id="UP000274358"/>
    </source>
</evidence>
<protein>
    <submittedName>
        <fullName evidence="2">Uncharacterized protein</fullName>
    </submittedName>
</protein>
<gene>
    <name evidence="2" type="ORF">EKH80_11130</name>
</gene>
<dbReference type="EMBL" id="RYYV01000007">
    <property type="protein sequence ID" value="RUL75277.1"/>
    <property type="molecule type" value="Genomic_DNA"/>
</dbReference>
<feature type="signal peptide" evidence="1">
    <location>
        <begin position="1"/>
        <end position="26"/>
    </location>
</feature>
<dbReference type="RefSeq" id="WP_126684836.1">
    <property type="nucleotide sequence ID" value="NZ_RYYV01000007.1"/>
</dbReference>
<organism evidence="2 3">
    <name type="scientific">Dyella choica</name>
    <dbReference type="NCBI Taxonomy" id="1927959"/>
    <lineage>
        <taxon>Bacteria</taxon>
        <taxon>Pseudomonadati</taxon>
        <taxon>Pseudomonadota</taxon>
        <taxon>Gammaproteobacteria</taxon>
        <taxon>Lysobacterales</taxon>
        <taxon>Rhodanobacteraceae</taxon>
        <taxon>Dyella</taxon>
    </lineage>
</organism>
<name>A0A432M5D8_9GAMM</name>
<proteinExistence type="predicted"/>
<comment type="caution">
    <text evidence="2">The sequence shown here is derived from an EMBL/GenBank/DDBJ whole genome shotgun (WGS) entry which is preliminary data.</text>
</comment>
<dbReference type="AlphaFoldDB" id="A0A432M5D8"/>
<accession>A0A432M5D8</accession>
<keyword evidence="3" id="KW-1185">Reference proteome</keyword>
<evidence type="ECO:0000256" key="1">
    <source>
        <dbReference type="SAM" id="SignalP"/>
    </source>
</evidence>
<reference evidence="2 3" key="1">
    <citation type="submission" date="2018-12" db="EMBL/GenBank/DDBJ databases">
        <title>Dyella dinghuensis sp. nov. DHOA06 and Dyella choica sp. nov. 4M-K27, isolated from forest soil.</title>
        <authorList>
            <person name="Qiu L.-H."/>
            <person name="Gao Z.-H."/>
        </authorList>
    </citation>
    <scope>NUCLEOTIDE SEQUENCE [LARGE SCALE GENOMIC DNA]</scope>
    <source>
        <strain evidence="2 3">4M-K27</strain>
    </source>
</reference>
<feature type="chain" id="PRO_5019448390" evidence="1">
    <location>
        <begin position="27"/>
        <end position="124"/>
    </location>
</feature>
<keyword evidence="1" id="KW-0732">Signal</keyword>
<sequence length="124" mass="13847">MNTTKKKQVWILVVLTHVFFSNYALAEWSCPNKDQEQVVIGVGYDNKYYQPRIHFASQPPGYWTYLAYHYGVRSNYAKSMLATALTAYVTGRKIKVDCVINSGASGAPTVNSIWMSDSGSVPPS</sequence>